<organism evidence="6 7">
    <name type="scientific">Candidatus Corynebacterium intestinavium</name>
    <dbReference type="NCBI Taxonomy" id="2838531"/>
    <lineage>
        <taxon>Bacteria</taxon>
        <taxon>Bacillati</taxon>
        <taxon>Actinomycetota</taxon>
        <taxon>Actinomycetes</taxon>
        <taxon>Mycobacteriales</taxon>
        <taxon>Corynebacteriaceae</taxon>
        <taxon>Corynebacterium</taxon>
    </lineage>
</organism>
<name>A0A9D2UB05_9CORY</name>
<dbReference type="PROSITE" id="PS50893">
    <property type="entry name" value="ABC_TRANSPORTER_2"/>
    <property type="match status" value="1"/>
</dbReference>
<feature type="domain" description="ABC transporter" evidence="5">
    <location>
        <begin position="6"/>
        <end position="211"/>
    </location>
</feature>
<evidence type="ECO:0000259" key="5">
    <source>
        <dbReference type="PROSITE" id="PS50893"/>
    </source>
</evidence>
<evidence type="ECO:0000313" key="6">
    <source>
        <dbReference type="EMBL" id="HJD49114.1"/>
    </source>
</evidence>
<dbReference type="Pfam" id="PF00005">
    <property type="entry name" value="ABC_tran"/>
    <property type="match status" value="1"/>
</dbReference>
<accession>A0A9D2UB05</accession>
<dbReference type="InterPro" id="IPR003593">
    <property type="entry name" value="AAA+_ATPase"/>
</dbReference>
<reference evidence="6" key="1">
    <citation type="journal article" date="2021" name="PeerJ">
        <title>Extensive microbial diversity within the chicken gut microbiome revealed by metagenomics and culture.</title>
        <authorList>
            <person name="Gilroy R."/>
            <person name="Ravi A."/>
            <person name="Getino M."/>
            <person name="Pursley I."/>
            <person name="Horton D.L."/>
            <person name="Alikhan N.F."/>
            <person name="Baker D."/>
            <person name="Gharbi K."/>
            <person name="Hall N."/>
            <person name="Watson M."/>
            <person name="Adriaenssens E.M."/>
            <person name="Foster-Nyarko E."/>
            <person name="Jarju S."/>
            <person name="Secka A."/>
            <person name="Antonio M."/>
            <person name="Oren A."/>
            <person name="Chaudhuri R.R."/>
            <person name="La Ragione R."/>
            <person name="Hildebrand F."/>
            <person name="Pallen M.J."/>
        </authorList>
    </citation>
    <scope>NUCLEOTIDE SEQUENCE</scope>
    <source>
        <strain evidence="6">5925</strain>
    </source>
</reference>
<dbReference type="InterPro" id="IPR050319">
    <property type="entry name" value="ABC_transp_ATP-bind"/>
</dbReference>
<dbReference type="SMART" id="SM00382">
    <property type="entry name" value="AAA"/>
    <property type="match status" value="1"/>
</dbReference>
<protein>
    <submittedName>
        <fullName evidence="6">ATP-binding cassette domain-containing protein</fullName>
    </submittedName>
</protein>
<keyword evidence="2" id="KW-0813">Transport</keyword>
<dbReference type="InterPro" id="IPR017871">
    <property type="entry name" value="ABC_transporter-like_CS"/>
</dbReference>
<keyword evidence="4 6" id="KW-0067">ATP-binding</keyword>
<dbReference type="Proteomes" id="UP000823907">
    <property type="component" value="Unassembled WGS sequence"/>
</dbReference>
<sequence>MVQGATALGDAVPGRLVGTSLSYGVLEDVGLELKRGEILGLQGHSGTGKTTLARVLAGHVQPTVGSIICDGEPLPEKAFCPVQLIQQHPERAIDPRWHLRRVIEGIDAEVIQRLGIRDEWLNRRALEVSGGQLQRFSIARAFDHRTKYVIADEITSMLDGLTQAQVWREIVDLVRSRNIGLIVISHSEELLDRLCDRRLYLHHGVLTATPYE</sequence>
<comment type="caution">
    <text evidence="6">The sequence shown here is derived from an EMBL/GenBank/DDBJ whole genome shotgun (WGS) entry which is preliminary data.</text>
</comment>
<evidence type="ECO:0000313" key="7">
    <source>
        <dbReference type="Proteomes" id="UP000823907"/>
    </source>
</evidence>
<dbReference type="InterPro" id="IPR027417">
    <property type="entry name" value="P-loop_NTPase"/>
</dbReference>
<dbReference type="EMBL" id="DWUR01000050">
    <property type="protein sequence ID" value="HJD49114.1"/>
    <property type="molecule type" value="Genomic_DNA"/>
</dbReference>
<dbReference type="GO" id="GO:0016887">
    <property type="term" value="F:ATP hydrolysis activity"/>
    <property type="evidence" value="ECO:0007669"/>
    <property type="project" value="InterPro"/>
</dbReference>
<dbReference type="SUPFAM" id="SSF52540">
    <property type="entry name" value="P-loop containing nucleoside triphosphate hydrolases"/>
    <property type="match status" value="1"/>
</dbReference>
<comment type="similarity">
    <text evidence="1">Belongs to the ABC transporter superfamily.</text>
</comment>
<dbReference type="PROSITE" id="PS00211">
    <property type="entry name" value="ABC_TRANSPORTER_1"/>
    <property type="match status" value="1"/>
</dbReference>
<reference evidence="6" key="2">
    <citation type="submission" date="2021-04" db="EMBL/GenBank/DDBJ databases">
        <authorList>
            <person name="Gilroy R."/>
        </authorList>
    </citation>
    <scope>NUCLEOTIDE SEQUENCE</scope>
    <source>
        <strain evidence="6">5925</strain>
    </source>
</reference>
<proteinExistence type="inferred from homology"/>
<dbReference type="PANTHER" id="PTHR43776:SF7">
    <property type="entry name" value="D,D-DIPEPTIDE TRANSPORT ATP-BINDING PROTEIN DDPF-RELATED"/>
    <property type="match status" value="1"/>
</dbReference>
<evidence type="ECO:0000256" key="1">
    <source>
        <dbReference type="ARBA" id="ARBA00005417"/>
    </source>
</evidence>
<keyword evidence="3" id="KW-0547">Nucleotide-binding</keyword>
<dbReference type="InterPro" id="IPR003439">
    <property type="entry name" value="ABC_transporter-like_ATP-bd"/>
</dbReference>
<dbReference type="PANTHER" id="PTHR43776">
    <property type="entry name" value="TRANSPORT ATP-BINDING PROTEIN"/>
    <property type="match status" value="1"/>
</dbReference>
<evidence type="ECO:0000256" key="4">
    <source>
        <dbReference type="ARBA" id="ARBA00022840"/>
    </source>
</evidence>
<dbReference type="Gene3D" id="3.40.50.300">
    <property type="entry name" value="P-loop containing nucleotide triphosphate hydrolases"/>
    <property type="match status" value="1"/>
</dbReference>
<evidence type="ECO:0000256" key="2">
    <source>
        <dbReference type="ARBA" id="ARBA00022448"/>
    </source>
</evidence>
<dbReference type="GO" id="GO:0005524">
    <property type="term" value="F:ATP binding"/>
    <property type="evidence" value="ECO:0007669"/>
    <property type="project" value="UniProtKB-KW"/>
</dbReference>
<dbReference type="AlphaFoldDB" id="A0A9D2UB05"/>
<gene>
    <name evidence="6" type="ORF">H9907_03225</name>
</gene>
<evidence type="ECO:0000256" key="3">
    <source>
        <dbReference type="ARBA" id="ARBA00022741"/>
    </source>
</evidence>
<dbReference type="GO" id="GO:0055085">
    <property type="term" value="P:transmembrane transport"/>
    <property type="evidence" value="ECO:0007669"/>
    <property type="project" value="UniProtKB-ARBA"/>
</dbReference>